<dbReference type="RefSeq" id="WP_017348298.1">
    <property type="nucleotide sequence ID" value="NZ_VWXF01000007.1"/>
</dbReference>
<proteinExistence type="predicted"/>
<dbReference type="EMBL" id="VWXF01000007">
    <property type="protein sequence ID" value="NIF23151.1"/>
    <property type="molecule type" value="Genomic_DNA"/>
</dbReference>
<sequence length="62" mass="6447">MKRSILMMLAVLVIMPFTTQAHAQLAGGLHPQQNNCQAQEIFGDARYGGDGGAAAGCDGTVN</sequence>
<dbReference type="Proteomes" id="UP001515683">
    <property type="component" value="Unassembled WGS sequence"/>
</dbReference>
<keyword evidence="3" id="KW-1185">Reference proteome</keyword>
<reference evidence="2 3" key="1">
    <citation type="journal article" date="2019" name="bioRxiv">
        <title>Bacteria contribute to plant secondary compound degradation in a generalist herbivore system.</title>
        <authorList>
            <person name="Francoeur C.B."/>
            <person name="Khadempour L."/>
            <person name="Moreira-Soto R.D."/>
            <person name="Gotting K."/>
            <person name="Book A.J."/>
            <person name="Pinto-Tomas A.A."/>
            <person name="Keefover-Ring K."/>
            <person name="Currie C.R."/>
        </authorList>
    </citation>
    <scope>NUCLEOTIDE SEQUENCE [LARGE SCALE GENOMIC DNA]</scope>
    <source>
        <strain evidence="2">Acro-835</strain>
    </source>
</reference>
<evidence type="ECO:0000313" key="2">
    <source>
        <dbReference type="EMBL" id="NIF23151.1"/>
    </source>
</evidence>
<name>A0ABX0RCR6_9GAMM</name>
<evidence type="ECO:0000256" key="1">
    <source>
        <dbReference type="SAM" id="SignalP"/>
    </source>
</evidence>
<comment type="caution">
    <text evidence="2">The sequence shown here is derived from an EMBL/GenBank/DDBJ whole genome shotgun (WGS) entry which is preliminary data.</text>
</comment>
<gene>
    <name evidence="2" type="ORF">F3J40_16305</name>
</gene>
<organism evidence="2 3">
    <name type="scientific">Candidatus Pantoea multigeneris</name>
    <dbReference type="NCBI Taxonomy" id="2608357"/>
    <lineage>
        <taxon>Bacteria</taxon>
        <taxon>Pseudomonadati</taxon>
        <taxon>Pseudomonadota</taxon>
        <taxon>Gammaproteobacteria</taxon>
        <taxon>Enterobacterales</taxon>
        <taxon>Erwiniaceae</taxon>
        <taxon>Pantoea</taxon>
    </lineage>
</organism>
<keyword evidence="1" id="KW-0732">Signal</keyword>
<evidence type="ECO:0000313" key="3">
    <source>
        <dbReference type="Proteomes" id="UP001515683"/>
    </source>
</evidence>
<protein>
    <recommendedName>
        <fullName evidence="4">Transmembrane anchored protein</fullName>
    </recommendedName>
</protein>
<feature type="signal peptide" evidence="1">
    <location>
        <begin position="1"/>
        <end position="23"/>
    </location>
</feature>
<accession>A0ABX0RCR6</accession>
<evidence type="ECO:0008006" key="4">
    <source>
        <dbReference type="Google" id="ProtNLM"/>
    </source>
</evidence>
<feature type="chain" id="PRO_5045932116" description="Transmembrane anchored protein" evidence="1">
    <location>
        <begin position="24"/>
        <end position="62"/>
    </location>
</feature>